<feature type="coiled-coil region" evidence="11">
    <location>
        <begin position="279"/>
        <end position="332"/>
    </location>
</feature>
<reference evidence="14" key="1">
    <citation type="submission" date="2022-05" db="EMBL/GenBank/DDBJ databases">
        <authorList>
            <person name="Tuo L."/>
        </authorList>
    </citation>
    <scope>NUCLEOTIDE SEQUENCE</scope>
    <source>
        <strain evidence="14">BSK12Z-4</strain>
    </source>
</reference>
<sequence>MTGDASATVLEPERLGPLARPAVVLALLTALLGVVALIGWAVDSPVLTRVLPGLVAMQPSTAADFVLLGLGTAVMQSRVLPSRRAASMVALVAVALVLVIAGAGLVTETQQVDYPFTFLADMSQNGGRMSGITAVGHLTLTVSLLCLVLRRPEVAHGTAVAGVAIGLMGLSGYAFGPSDLYGVGYFQTLALHTALGITTLGLALVMATGNVGLVRLARSRTTGGRLVRTLLPAVVLVPLATGWLGVRAMREGAGPGFVVACLVTGVALFSGAMVWAAGAQLRQADVRRAEAERDRHEAEVARAEAQLALEQLAAADEELRIANRDLRDFTSATVHDLRGPLSAIQLGSQMLELTSSEETRAKVEERIRTAVARGMALVDDLLDLQQVGTVDPESTDLDVVAMVSAHATTVSDQTGRAVHLDLVGADDVTGVHADEQLVRRLVGNLVENAVKYTPGDDAVDLALRTSTREEMVEVRIADRGVPIAEEERETVFEIFRRGTEGARVAPGTGVGLAICRRIVERHGGEIHIQDEAGWSKSFAFTLPCAGGVEPGAEVAPTA</sequence>
<feature type="transmembrane region" description="Helical" evidence="12">
    <location>
        <begin position="22"/>
        <end position="42"/>
    </location>
</feature>
<dbReference type="SMART" id="SM00387">
    <property type="entry name" value="HATPase_c"/>
    <property type="match status" value="1"/>
</dbReference>
<dbReference type="Proteomes" id="UP001139485">
    <property type="component" value="Unassembled WGS sequence"/>
</dbReference>
<evidence type="ECO:0000259" key="13">
    <source>
        <dbReference type="PROSITE" id="PS50109"/>
    </source>
</evidence>
<dbReference type="GO" id="GO:0030295">
    <property type="term" value="F:protein kinase activator activity"/>
    <property type="evidence" value="ECO:0007669"/>
    <property type="project" value="TreeGrafter"/>
</dbReference>
<evidence type="ECO:0000313" key="15">
    <source>
        <dbReference type="Proteomes" id="UP001139485"/>
    </source>
</evidence>
<dbReference type="GO" id="GO:0005886">
    <property type="term" value="C:plasma membrane"/>
    <property type="evidence" value="ECO:0007669"/>
    <property type="project" value="UniProtKB-SubCell"/>
</dbReference>
<protein>
    <recommendedName>
        <fullName evidence="10">Sensor-like histidine kinase SenX3</fullName>
        <ecNumber evidence="3">2.7.13.3</ecNumber>
    </recommendedName>
</protein>
<evidence type="ECO:0000256" key="2">
    <source>
        <dbReference type="ARBA" id="ARBA00004236"/>
    </source>
</evidence>
<evidence type="ECO:0000256" key="9">
    <source>
        <dbReference type="ARBA" id="ARBA00023012"/>
    </source>
</evidence>
<organism evidence="14 15">
    <name type="scientific">Nocardioides bruguierae</name>
    <dbReference type="NCBI Taxonomy" id="2945102"/>
    <lineage>
        <taxon>Bacteria</taxon>
        <taxon>Bacillati</taxon>
        <taxon>Actinomycetota</taxon>
        <taxon>Actinomycetes</taxon>
        <taxon>Propionibacteriales</taxon>
        <taxon>Nocardioidaceae</taxon>
        <taxon>Nocardioides</taxon>
    </lineage>
</organism>
<evidence type="ECO:0000256" key="7">
    <source>
        <dbReference type="ARBA" id="ARBA00022777"/>
    </source>
</evidence>
<dbReference type="GO" id="GO:0000156">
    <property type="term" value="F:phosphorelay response regulator activity"/>
    <property type="evidence" value="ECO:0007669"/>
    <property type="project" value="TreeGrafter"/>
</dbReference>
<dbReference type="InterPro" id="IPR005467">
    <property type="entry name" value="His_kinase_dom"/>
</dbReference>
<dbReference type="InterPro" id="IPR050351">
    <property type="entry name" value="BphY/WalK/GraS-like"/>
</dbReference>
<keyword evidence="6" id="KW-0547">Nucleotide-binding</keyword>
<evidence type="ECO:0000256" key="10">
    <source>
        <dbReference type="ARBA" id="ARBA00039401"/>
    </source>
</evidence>
<dbReference type="PANTHER" id="PTHR42878">
    <property type="entry name" value="TWO-COMPONENT HISTIDINE KINASE"/>
    <property type="match status" value="1"/>
</dbReference>
<feature type="transmembrane region" description="Helical" evidence="12">
    <location>
        <begin position="195"/>
        <end position="214"/>
    </location>
</feature>
<comment type="catalytic activity">
    <reaction evidence="1">
        <text>ATP + protein L-histidine = ADP + protein N-phospho-L-histidine.</text>
        <dbReference type="EC" id="2.7.13.3"/>
    </reaction>
</comment>
<dbReference type="EC" id="2.7.13.3" evidence="3"/>
<evidence type="ECO:0000256" key="5">
    <source>
        <dbReference type="ARBA" id="ARBA00022679"/>
    </source>
</evidence>
<feature type="transmembrane region" description="Helical" evidence="12">
    <location>
        <begin position="257"/>
        <end position="278"/>
    </location>
</feature>
<keyword evidence="15" id="KW-1185">Reference proteome</keyword>
<evidence type="ECO:0000256" key="1">
    <source>
        <dbReference type="ARBA" id="ARBA00000085"/>
    </source>
</evidence>
<dbReference type="SUPFAM" id="SSF55874">
    <property type="entry name" value="ATPase domain of HSP90 chaperone/DNA topoisomerase II/histidine kinase"/>
    <property type="match status" value="1"/>
</dbReference>
<dbReference type="SMART" id="SM00388">
    <property type="entry name" value="HisKA"/>
    <property type="match status" value="1"/>
</dbReference>
<dbReference type="GO" id="GO:0000155">
    <property type="term" value="F:phosphorelay sensor kinase activity"/>
    <property type="evidence" value="ECO:0007669"/>
    <property type="project" value="InterPro"/>
</dbReference>
<dbReference type="InterPro" id="IPR003661">
    <property type="entry name" value="HisK_dim/P_dom"/>
</dbReference>
<feature type="transmembrane region" description="Helical" evidence="12">
    <location>
        <begin position="126"/>
        <end position="147"/>
    </location>
</feature>
<dbReference type="CDD" id="cd00082">
    <property type="entry name" value="HisKA"/>
    <property type="match status" value="1"/>
</dbReference>
<evidence type="ECO:0000256" key="11">
    <source>
        <dbReference type="SAM" id="Coils"/>
    </source>
</evidence>
<dbReference type="InterPro" id="IPR003594">
    <property type="entry name" value="HATPase_dom"/>
</dbReference>
<comment type="subcellular location">
    <subcellularLocation>
        <location evidence="2">Cell membrane</location>
    </subcellularLocation>
</comment>
<keyword evidence="7 14" id="KW-0418">Kinase</keyword>
<keyword evidence="4" id="KW-0597">Phosphoprotein</keyword>
<keyword evidence="12" id="KW-1133">Transmembrane helix</keyword>
<dbReference type="SUPFAM" id="SSF47384">
    <property type="entry name" value="Homodimeric domain of signal transducing histidine kinase"/>
    <property type="match status" value="1"/>
</dbReference>
<dbReference type="Gene3D" id="3.30.565.10">
    <property type="entry name" value="Histidine kinase-like ATPase, C-terminal domain"/>
    <property type="match status" value="1"/>
</dbReference>
<dbReference type="Gene3D" id="1.10.287.130">
    <property type="match status" value="1"/>
</dbReference>
<dbReference type="EMBL" id="JAMOIL010000036">
    <property type="protein sequence ID" value="MCM0622474.1"/>
    <property type="molecule type" value="Genomic_DNA"/>
</dbReference>
<dbReference type="GO" id="GO:0005524">
    <property type="term" value="F:ATP binding"/>
    <property type="evidence" value="ECO:0007669"/>
    <property type="project" value="UniProtKB-KW"/>
</dbReference>
<feature type="transmembrane region" description="Helical" evidence="12">
    <location>
        <begin position="54"/>
        <end position="74"/>
    </location>
</feature>
<accession>A0A9X2DBC5</accession>
<gene>
    <name evidence="14" type="ORF">M8330_19470</name>
</gene>
<keyword evidence="5" id="KW-0808">Transferase</keyword>
<dbReference type="PROSITE" id="PS50109">
    <property type="entry name" value="HIS_KIN"/>
    <property type="match status" value="1"/>
</dbReference>
<dbReference type="PRINTS" id="PR00344">
    <property type="entry name" value="BCTRLSENSOR"/>
</dbReference>
<feature type="transmembrane region" description="Helical" evidence="12">
    <location>
        <begin position="226"/>
        <end position="245"/>
    </location>
</feature>
<evidence type="ECO:0000256" key="12">
    <source>
        <dbReference type="SAM" id="Phobius"/>
    </source>
</evidence>
<proteinExistence type="predicted"/>
<keyword evidence="9" id="KW-0902">Two-component regulatory system</keyword>
<keyword evidence="8" id="KW-0067">ATP-binding</keyword>
<feature type="transmembrane region" description="Helical" evidence="12">
    <location>
        <begin position="86"/>
        <end position="106"/>
    </location>
</feature>
<dbReference type="InterPro" id="IPR036097">
    <property type="entry name" value="HisK_dim/P_sf"/>
</dbReference>
<dbReference type="PANTHER" id="PTHR42878:SF7">
    <property type="entry name" value="SENSOR HISTIDINE KINASE GLRK"/>
    <property type="match status" value="1"/>
</dbReference>
<dbReference type="GO" id="GO:0007234">
    <property type="term" value="P:osmosensory signaling via phosphorelay pathway"/>
    <property type="evidence" value="ECO:0007669"/>
    <property type="project" value="TreeGrafter"/>
</dbReference>
<keyword evidence="12" id="KW-0812">Transmembrane</keyword>
<dbReference type="RefSeq" id="WP_250828683.1">
    <property type="nucleotide sequence ID" value="NZ_JAMOIL010000036.1"/>
</dbReference>
<dbReference type="InterPro" id="IPR036890">
    <property type="entry name" value="HATPase_C_sf"/>
</dbReference>
<dbReference type="AlphaFoldDB" id="A0A9X2DBC5"/>
<comment type="caution">
    <text evidence="14">The sequence shown here is derived from an EMBL/GenBank/DDBJ whole genome shotgun (WGS) entry which is preliminary data.</text>
</comment>
<evidence type="ECO:0000256" key="6">
    <source>
        <dbReference type="ARBA" id="ARBA00022741"/>
    </source>
</evidence>
<name>A0A9X2DBC5_9ACTN</name>
<feature type="transmembrane region" description="Helical" evidence="12">
    <location>
        <begin position="154"/>
        <end position="175"/>
    </location>
</feature>
<dbReference type="Pfam" id="PF02518">
    <property type="entry name" value="HATPase_c"/>
    <property type="match status" value="1"/>
</dbReference>
<keyword evidence="12" id="KW-0472">Membrane</keyword>
<evidence type="ECO:0000256" key="3">
    <source>
        <dbReference type="ARBA" id="ARBA00012438"/>
    </source>
</evidence>
<keyword evidence="11" id="KW-0175">Coiled coil</keyword>
<evidence type="ECO:0000256" key="4">
    <source>
        <dbReference type="ARBA" id="ARBA00022553"/>
    </source>
</evidence>
<evidence type="ECO:0000256" key="8">
    <source>
        <dbReference type="ARBA" id="ARBA00022840"/>
    </source>
</evidence>
<dbReference type="Pfam" id="PF00512">
    <property type="entry name" value="HisKA"/>
    <property type="match status" value="1"/>
</dbReference>
<dbReference type="InterPro" id="IPR004358">
    <property type="entry name" value="Sig_transdc_His_kin-like_C"/>
</dbReference>
<feature type="domain" description="Histidine kinase" evidence="13">
    <location>
        <begin position="332"/>
        <end position="546"/>
    </location>
</feature>
<evidence type="ECO:0000313" key="14">
    <source>
        <dbReference type="EMBL" id="MCM0622474.1"/>
    </source>
</evidence>